<dbReference type="InterPro" id="IPR036249">
    <property type="entry name" value="Thioredoxin-like_sf"/>
</dbReference>
<name>A0A3B4EU51_9CICH</name>
<evidence type="ECO:0000313" key="1">
    <source>
        <dbReference type="Ensembl" id="ENSPNYP00000000686.1"/>
    </source>
</evidence>
<accession>A0A3B4EU51</accession>
<dbReference type="AlphaFoldDB" id="A0A3B4EU51"/>
<dbReference type="CDD" id="cd00570">
    <property type="entry name" value="GST_N_family"/>
    <property type="match status" value="1"/>
</dbReference>
<protein>
    <recommendedName>
        <fullName evidence="2">GST N-terminal domain-containing protein</fullName>
    </recommendedName>
</protein>
<organism evidence="1">
    <name type="scientific">Pundamilia nyererei</name>
    <dbReference type="NCBI Taxonomy" id="303518"/>
    <lineage>
        <taxon>Eukaryota</taxon>
        <taxon>Metazoa</taxon>
        <taxon>Chordata</taxon>
        <taxon>Craniata</taxon>
        <taxon>Vertebrata</taxon>
        <taxon>Euteleostomi</taxon>
        <taxon>Actinopterygii</taxon>
        <taxon>Neopterygii</taxon>
        <taxon>Teleostei</taxon>
        <taxon>Neoteleostei</taxon>
        <taxon>Acanthomorphata</taxon>
        <taxon>Ovalentaria</taxon>
        <taxon>Cichlomorphae</taxon>
        <taxon>Cichliformes</taxon>
        <taxon>Cichlidae</taxon>
        <taxon>African cichlids</taxon>
        <taxon>Pseudocrenilabrinae</taxon>
        <taxon>Haplochromini</taxon>
        <taxon>Pundamilia</taxon>
    </lineage>
</organism>
<dbReference type="SUPFAM" id="SSF52833">
    <property type="entry name" value="Thioredoxin-like"/>
    <property type="match status" value="1"/>
</dbReference>
<dbReference type="Ensembl" id="ENSPNYT00000000697.1">
    <property type="protein sequence ID" value="ENSPNYP00000000686.1"/>
    <property type="gene ID" value="ENSPNYG00000000548.1"/>
</dbReference>
<reference evidence="1" key="1">
    <citation type="submission" date="2023-09" db="UniProtKB">
        <authorList>
            <consortium name="Ensembl"/>
        </authorList>
    </citation>
    <scope>IDENTIFICATION</scope>
</reference>
<dbReference type="Gene3D" id="3.40.30.10">
    <property type="entry name" value="Glutaredoxin"/>
    <property type="match status" value="1"/>
</dbReference>
<sequence length="72" mass="8234">MAKAMTLLWATGSCPCWRVMIALEEKNLQGYNQKLLSFDKMEHKSKEVLQPCFELHQHGGSFTLETSEKCTV</sequence>
<dbReference type="STRING" id="303518.ENSPNYP00000000686"/>
<dbReference type="GeneTree" id="ENSGT00940000178421"/>
<evidence type="ECO:0008006" key="2">
    <source>
        <dbReference type="Google" id="ProtNLM"/>
    </source>
</evidence>
<proteinExistence type="predicted"/>